<evidence type="ECO:0000313" key="2">
    <source>
        <dbReference type="EMBL" id="MFK4441581.1"/>
    </source>
</evidence>
<feature type="region of interest" description="Disordered" evidence="1">
    <location>
        <begin position="21"/>
        <end position="41"/>
    </location>
</feature>
<evidence type="ECO:0000256" key="1">
    <source>
        <dbReference type="SAM" id="MobiDB-lite"/>
    </source>
</evidence>
<gene>
    <name evidence="2" type="ORF">ABH943_001596</name>
</gene>
<name>A0ABW8MGK4_9BURK</name>
<sequence length="41" mass="4820">MPLLRRDYSERCNLEWDAVGHARSANPVQRNKPLDMRTEHG</sequence>
<comment type="caution">
    <text evidence="2">The sequence shown here is derived from an EMBL/GenBank/DDBJ whole genome shotgun (WGS) entry which is preliminary data.</text>
</comment>
<dbReference type="Proteomes" id="UP001620514">
    <property type="component" value="Unassembled WGS sequence"/>
</dbReference>
<reference evidence="2 3" key="2">
    <citation type="submission" date="2024-11" db="EMBL/GenBank/DDBJ databases">
        <title>Using genomics to understand microbial adaptation to soil warming.</title>
        <authorList>
            <person name="Deangelis K.M. PhD."/>
        </authorList>
    </citation>
    <scope>NUCLEOTIDE SEQUENCE [LARGE SCALE GENOMIC DNA]</scope>
    <source>
        <strain evidence="2 3">GAS97</strain>
    </source>
</reference>
<keyword evidence="3" id="KW-1185">Reference proteome</keyword>
<accession>A0ABW8MGK4</accession>
<proteinExistence type="predicted"/>
<reference evidence="2 3" key="1">
    <citation type="submission" date="2024-10" db="EMBL/GenBank/DDBJ databases">
        <authorList>
            <person name="Deangelis K."/>
            <person name="Huntemann M."/>
            <person name="Clum A."/>
            <person name="Wang J."/>
            <person name="Palaniappan K."/>
            <person name="Ritter S."/>
            <person name="Chen I.-M."/>
            <person name="Stamatis D."/>
            <person name="Reddy T."/>
            <person name="O'Malley R."/>
            <person name="Daum C."/>
            <person name="Ng V."/>
            <person name="Ivanova N."/>
            <person name="Kyrpides N."/>
            <person name="Woyke T."/>
        </authorList>
    </citation>
    <scope>NUCLEOTIDE SEQUENCE [LARGE SCALE GENOMIC DNA]</scope>
    <source>
        <strain evidence="2 3">GAS97</strain>
    </source>
</reference>
<dbReference type="EMBL" id="JBIYDN010000004">
    <property type="protein sequence ID" value="MFK4441581.1"/>
    <property type="molecule type" value="Genomic_DNA"/>
</dbReference>
<protein>
    <submittedName>
        <fullName evidence="2">Uncharacterized protein</fullName>
    </submittedName>
</protein>
<evidence type="ECO:0000313" key="3">
    <source>
        <dbReference type="Proteomes" id="UP001620514"/>
    </source>
</evidence>
<feature type="compositionally biased region" description="Basic and acidic residues" evidence="1">
    <location>
        <begin position="32"/>
        <end position="41"/>
    </location>
</feature>
<organism evidence="2 3">
    <name type="scientific">Caballeronia udeis</name>
    <dbReference type="NCBI Taxonomy" id="1232866"/>
    <lineage>
        <taxon>Bacteria</taxon>
        <taxon>Pseudomonadati</taxon>
        <taxon>Pseudomonadota</taxon>
        <taxon>Betaproteobacteria</taxon>
        <taxon>Burkholderiales</taxon>
        <taxon>Burkholderiaceae</taxon>
        <taxon>Caballeronia</taxon>
    </lineage>
</organism>